<dbReference type="EMBL" id="JANTEZ010000003">
    <property type="protein sequence ID" value="MCS5714697.1"/>
    <property type="molecule type" value="Genomic_DNA"/>
</dbReference>
<keyword evidence="2" id="KW-1185">Reference proteome</keyword>
<evidence type="ECO:0000313" key="1">
    <source>
        <dbReference type="EMBL" id="MCS5714697.1"/>
    </source>
</evidence>
<comment type="caution">
    <text evidence="1">The sequence shown here is derived from an EMBL/GenBank/DDBJ whole genome shotgun (WGS) entry which is preliminary data.</text>
</comment>
<dbReference type="Proteomes" id="UP001165580">
    <property type="component" value="Unassembled WGS sequence"/>
</dbReference>
<evidence type="ECO:0000313" key="2">
    <source>
        <dbReference type="Proteomes" id="UP001165580"/>
    </source>
</evidence>
<dbReference type="RefSeq" id="WP_259486217.1">
    <property type="nucleotide sequence ID" value="NZ_JANTEZ010000003.1"/>
</dbReference>
<accession>A0ABT2GEP1</accession>
<name>A0ABT2GEP1_9MICO</name>
<organism evidence="1 2">
    <name type="scientific">Herbiconiux gentiana</name>
    <dbReference type="NCBI Taxonomy" id="2970912"/>
    <lineage>
        <taxon>Bacteria</taxon>
        <taxon>Bacillati</taxon>
        <taxon>Actinomycetota</taxon>
        <taxon>Actinomycetes</taxon>
        <taxon>Micrococcales</taxon>
        <taxon>Microbacteriaceae</taxon>
        <taxon>Herbiconiux</taxon>
    </lineage>
</organism>
<protein>
    <submittedName>
        <fullName evidence="1">Uncharacterized protein</fullName>
    </submittedName>
</protein>
<sequence length="421" mass="45871">MTSGADHHLRRLVEKAASLDEAVSRLGKRNSHELGLGITKKREYSTPTGKVKLPTYGPALSALSEAVCQPVQAFDEKNSQGCWGILLGAPGAVIQMPQLTSDELARQGLDVGATDISKLRQLALIAVIRPSREWDDSQALTQERLGGIGLLTLAPDDHGPGARMAWLRTRWANTTREFVSFLEPIYARAGYLDRPVKPRVAVVIDQNFAGGDPRTTINSLRATAAVCGLRVEGFVRDASTHQNVLNSLTKEPHGHLITLGSGAGMDAVQATFRKTPAGAVAGRISDVSENSPLESLRERFTKIAGVSAALQPVLEPPHGFLTMPITPVDCLHDGAFVYVRSSETDLWWTKDLDRHGGAVFKTYTKINNRLEFQADRDAQGDIVTKKRKGDTRRVIPLHTLNPCNRLATNTESHVRVPHPDA</sequence>
<proteinExistence type="predicted"/>
<gene>
    <name evidence="1" type="ORF">NVV95_09045</name>
</gene>
<reference evidence="1" key="1">
    <citation type="submission" date="2022-08" db="EMBL/GenBank/DDBJ databases">
        <authorList>
            <person name="Deng Y."/>
            <person name="Han X.-F."/>
            <person name="Zhang Y.-Q."/>
        </authorList>
    </citation>
    <scope>NUCLEOTIDE SEQUENCE</scope>
    <source>
        <strain evidence="1">CPCC 205716</strain>
    </source>
</reference>